<dbReference type="eggNOG" id="KOG2406">
    <property type="taxonomic scope" value="Eukaryota"/>
</dbReference>
<feature type="compositionally biased region" description="Basic and acidic residues" evidence="1">
    <location>
        <begin position="474"/>
        <end position="494"/>
    </location>
</feature>
<dbReference type="HOGENOM" id="CLU_006241_2_0_1"/>
<dbReference type="InterPro" id="IPR010770">
    <property type="entry name" value="Ecd"/>
</dbReference>
<dbReference type="Proteomes" id="UP000015104">
    <property type="component" value="Unassembled WGS sequence"/>
</dbReference>
<feature type="compositionally biased region" description="Basic and acidic residues" evidence="1">
    <location>
        <begin position="547"/>
        <end position="556"/>
    </location>
</feature>
<keyword evidence="3" id="KW-1185">Reference proteome</keyword>
<dbReference type="KEGG" id="tut:107360580"/>
<reference evidence="3" key="1">
    <citation type="submission" date="2011-08" db="EMBL/GenBank/DDBJ databases">
        <authorList>
            <person name="Rombauts S."/>
        </authorList>
    </citation>
    <scope>NUCLEOTIDE SEQUENCE</scope>
    <source>
        <strain evidence="3">London</strain>
    </source>
</reference>
<dbReference type="EMBL" id="CAEY01001585">
    <property type="status" value="NOT_ANNOTATED_CDS"/>
    <property type="molecule type" value="Genomic_DNA"/>
</dbReference>
<feature type="compositionally biased region" description="Basic residues" evidence="1">
    <location>
        <begin position="562"/>
        <end position="575"/>
    </location>
</feature>
<feature type="region of interest" description="Disordered" evidence="1">
    <location>
        <begin position="467"/>
        <end position="494"/>
    </location>
</feature>
<feature type="region of interest" description="Disordered" evidence="1">
    <location>
        <begin position="514"/>
        <end position="584"/>
    </location>
</feature>
<evidence type="ECO:0000256" key="1">
    <source>
        <dbReference type="SAM" id="MobiDB-lite"/>
    </source>
</evidence>
<dbReference type="PANTHER" id="PTHR13060:SF0">
    <property type="entry name" value="PROTEIN ECDYSONELESS HOMOLOG"/>
    <property type="match status" value="1"/>
</dbReference>
<evidence type="ECO:0000313" key="3">
    <source>
        <dbReference type="Proteomes" id="UP000015104"/>
    </source>
</evidence>
<dbReference type="Pfam" id="PF07093">
    <property type="entry name" value="SGT1"/>
    <property type="match status" value="1"/>
</dbReference>
<feature type="compositionally biased region" description="Low complexity" evidence="1">
    <location>
        <begin position="515"/>
        <end position="527"/>
    </location>
</feature>
<name>T1K5C8_TETUR</name>
<feature type="compositionally biased region" description="Acidic residues" evidence="1">
    <location>
        <begin position="528"/>
        <end position="546"/>
    </location>
</feature>
<evidence type="ECO:0000313" key="2">
    <source>
        <dbReference type="EnsemblMetazoa" id="tetur05g05810.1"/>
    </source>
</evidence>
<gene>
    <name evidence="2" type="primary">107360580</name>
</gene>
<dbReference type="OrthoDB" id="27237at2759"/>
<organism evidence="2 3">
    <name type="scientific">Tetranychus urticae</name>
    <name type="common">Two-spotted spider mite</name>
    <dbReference type="NCBI Taxonomy" id="32264"/>
    <lineage>
        <taxon>Eukaryota</taxon>
        <taxon>Metazoa</taxon>
        <taxon>Ecdysozoa</taxon>
        <taxon>Arthropoda</taxon>
        <taxon>Chelicerata</taxon>
        <taxon>Arachnida</taxon>
        <taxon>Acari</taxon>
        <taxon>Acariformes</taxon>
        <taxon>Trombidiformes</taxon>
        <taxon>Prostigmata</taxon>
        <taxon>Eleutherengona</taxon>
        <taxon>Raphignathae</taxon>
        <taxon>Tetranychoidea</taxon>
        <taxon>Tetranychidae</taxon>
        <taxon>Tetranychus</taxon>
    </lineage>
</organism>
<dbReference type="GO" id="GO:0005634">
    <property type="term" value="C:nucleus"/>
    <property type="evidence" value="ECO:0007669"/>
    <property type="project" value="TreeGrafter"/>
</dbReference>
<dbReference type="EnsemblMetazoa" id="tetur05g05810.1">
    <property type="protein sequence ID" value="tetur05g05810.1"/>
    <property type="gene ID" value="tetur05g05810"/>
</dbReference>
<dbReference type="AlphaFoldDB" id="T1K5C8"/>
<proteinExistence type="predicted"/>
<dbReference type="STRING" id="32264.T1K5C8"/>
<accession>T1K5C8</accession>
<reference evidence="2" key="2">
    <citation type="submission" date="2015-06" db="UniProtKB">
        <authorList>
            <consortium name="EnsemblMetazoa"/>
        </authorList>
    </citation>
    <scope>IDENTIFICATION</scope>
</reference>
<protein>
    <submittedName>
        <fullName evidence="2">Uncharacterized protein</fullName>
    </submittedName>
</protein>
<dbReference type="OMA" id="TKDYIWQ"/>
<sequence length="696" mass="79128">MATNNQVILKENTVHYRLYPDLSLLSDKSTHGDHLKDYTLDCFNKLSDFLKDYIWHFEEFNLHSTNTSSNQVAYVEGTTCFEDNVEDEWFIVYLLIKLTQLDSRLVVSVEDSDGQFLLIEAADYLPGWADPETTENRVFIFNGEVHLIPPSIVPFPKDSDDYSPIQITQALSIIRDETKKTKCSEKIQYSIRKRISIFPEQINGQKHHAHCFIPAGVAALLNHQPNLITWAIRAFYHRDAIDLKACRSMKYFPPENRVKRNVTFTKCLYAQAISQKFQPDPKVGWNLPPKDSPLFKSYDLGVKIACGFEILANRGTTFNAGDKTSTNVTYENCNEKRWLTMVKSLEDKGYFKGNLQGSKKYRDLLYKAYDFYRSSMDFSQDSMTTEEEIGQKILKLLNTVSVDLDRLKREENCLDKEDSDEWMNLDQAKLDDILIKQFSNGKDLNENLATAIPEVFKSFINYDDSGIEGAEVPSSREDLKWKSNGDSKKNGKPVEFDEDKFVDALKNILSFKLPSTESSSSSSGMSDYEMESAPDEDDSFESDEDEKGVMRIHHSEITPTKRLGKTKKLTKRKKDKNNSEPVDYAKEVKHYMEAMDRELDETEVGKSFERKPLNATKVAPPLASCDEDIDLDGESDIDNVKSDNKDATLPPVDPELTALKNILESFDSQNGLPGPGSNLLSLMGVHLPRDASSSNP</sequence>
<dbReference type="PANTHER" id="PTHR13060">
    <property type="entry name" value="SGT1 PROTEIN HSGT1 SUPPRESSOR OF GCR2"/>
    <property type="match status" value="1"/>
</dbReference>